<dbReference type="Proteomes" id="UP000306575">
    <property type="component" value="Unassembled WGS sequence"/>
</dbReference>
<organism evidence="2 3">
    <name type="scientific">Shimia litoralis</name>
    <dbReference type="NCBI Taxonomy" id="420403"/>
    <lineage>
        <taxon>Bacteria</taxon>
        <taxon>Pseudomonadati</taxon>
        <taxon>Pseudomonadota</taxon>
        <taxon>Alphaproteobacteria</taxon>
        <taxon>Rhodobacterales</taxon>
        <taxon>Roseobacteraceae</taxon>
    </lineage>
</organism>
<dbReference type="InterPro" id="IPR021497">
    <property type="entry name" value="GTA_holin_3TM"/>
</dbReference>
<keyword evidence="1" id="KW-0472">Membrane</keyword>
<comment type="caution">
    <text evidence="2">The sequence shown here is derived from an EMBL/GenBank/DDBJ whole genome shotgun (WGS) entry which is preliminary data.</text>
</comment>
<dbReference type="OrthoDB" id="7355053at2"/>
<feature type="transmembrane region" description="Helical" evidence="1">
    <location>
        <begin position="99"/>
        <end position="121"/>
    </location>
</feature>
<evidence type="ECO:0000313" key="3">
    <source>
        <dbReference type="Proteomes" id="UP000306575"/>
    </source>
</evidence>
<evidence type="ECO:0000313" key="2">
    <source>
        <dbReference type="EMBL" id="TKZ20938.1"/>
    </source>
</evidence>
<dbReference type="AlphaFoldDB" id="A0A4U7N5L0"/>
<proteinExistence type="predicted"/>
<sequence length="182" mass="20504">MGVIEKILGVIFGNGRNLVKDTAEVFRENAESGAQRGQQLQIAAMQSFVEEFYPEQRGWFDRAMDGVNRLPRPLMAMACLGMFWAAMVDPVWFSERMVGIALVPEPLWWLLGVVVSFYFGARHQAKGQDFQKSIAASMARVPWVVDQLEGLEHRRVPDAPRRGAVAVQSDENPALADWKKQI</sequence>
<keyword evidence="1" id="KW-1133">Transmembrane helix</keyword>
<dbReference type="RefSeq" id="WP_138016065.1">
    <property type="nucleotide sequence ID" value="NZ_SULI01000008.1"/>
</dbReference>
<name>A0A4U7N5L0_9RHOB</name>
<gene>
    <name evidence="2" type="ORF">FAP39_08995</name>
</gene>
<keyword evidence="1" id="KW-0812">Transmembrane</keyword>
<reference evidence="2 3" key="1">
    <citation type="submission" date="2019-04" db="EMBL/GenBank/DDBJ databases">
        <title>Genome sequence of Pelagicola litoralis CL-ES2.</title>
        <authorList>
            <person name="Cao J."/>
        </authorList>
    </citation>
    <scope>NUCLEOTIDE SEQUENCE [LARGE SCALE GENOMIC DNA]</scope>
    <source>
        <strain evidence="2 3">CL-ES2</strain>
    </source>
</reference>
<keyword evidence="3" id="KW-1185">Reference proteome</keyword>
<accession>A0A4U7N5L0</accession>
<evidence type="ECO:0000256" key="1">
    <source>
        <dbReference type="SAM" id="Phobius"/>
    </source>
</evidence>
<dbReference type="EMBL" id="SULI01000008">
    <property type="protein sequence ID" value="TKZ20938.1"/>
    <property type="molecule type" value="Genomic_DNA"/>
</dbReference>
<feature type="transmembrane region" description="Helical" evidence="1">
    <location>
        <begin position="74"/>
        <end position="93"/>
    </location>
</feature>
<dbReference type="Pfam" id="PF11351">
    <property type="entry name" value="GTA_holin_3TM"/>
    <property type="match status" value="1"/>
</dbReference>
<protein>
    <submittedName>
        <fullName evidence="2">Carboxylesterase</fullName>
    </submittedName>
</protein>